<feature type="repeat" description="ANK" evidence="3">
    <location>
        <begin position="36"/>
        <end position="68"/>
    </location>
</feature>
<dbReference type="AlphaFoldDB" id="A0A6N6JK65"/>
<dbReference type="InterPro" id="IPR036770">
    <property type="entry name" value="Ankyrin_rpt-contain_sf"/>
</dbReference>
<dbReference type="Proteomes" id="UP000436822">
    <property type="component" value="Unassembled WGS sequence"/>
</dbReference>
<dbReference type="PANTHER" id="PTHR24171:SF9">
    <property type="entry name" value="ANKYRIN REPEAT DOMAIN-CONTAINING PROTEIN 39"/>
    <property type="match status" value="1"/>
</dbReference>
<dbReference type="SMART" id="SM00248">
    <property type="entry name" value="ANK"/>
    <property type="match status" value="2"/>
</dbReference>
<dbReference type="PROSITE" id="PS50297">
    <property type="entry name" value="ANK_REP_REGION"/>
    <property type="match status" value="2"/>
</dbReference>
<keyword evidence="1" id="KW-0677">Repeat</keyword>
<evidence type="ECO:0000256" key="3">
    <source>
        <dbReference type="PROSITE-ProRule" id="PRU00023"/>
    </source>
</evidence>
<dbReference type="PROSITE" id="PS50088">
    <property type="entry name" value="ANK_REPEAT"/>
    <property type="match status" value="2"/>
</dbReference>
<feature type="repeat" description="ANK" evidence="3">
    <location>
        <begin position="69"/>
        <end position="101"/>
    </location>
</feature>
<sequence length="124" mass="13366">MSKKLKNRATLEDILASCADSFFPAHPVKIDSRRPDGDTPLHVMLWQENAYAALELIKAGADVNAAGDMGETPLHIAVKKQNLSVIEALIDAGADSMFKSELGQSPKDLAIAQGGDVARFFTDR</sequence>
<dbReference type="InterPro" id="IPR002110">
    <property type="entry name" value="Ankyrin_rpt"/>
</dbReference>
<keyword evidence="5" id="KW-1185">Reference proteome</keyword>
<dbReference type="OrthoDB" id="7846836at2"/>
<comment type="caution">
    <text evidence="4">The sequence shown here is derived from an EMBL/GenBank/DDBJ whole genome shotgun (WGS) entry which is preliminary data.</text>
</comment>
<dbReference type="EMBL" id="BLJE01000003">
    <property type="protein sequence ID" value="GFE65819.1"/>
    <property type="molecule type" value="Genomic_DNA"/>
</dbReference>
<dbReference type="PANTHER" id="PTHR24171">
    <property type="entry name" value="ANKYRIN REPEAT DOMAIN-CONTAINING PROTEIN 39-RELATED"/>
    <property type="match status" value="1"/>
</dbReference>
<evidence type="ECO:0000313" key="5">
    <source>
        <dbReference type="Proteomes" id="UP000436822"/>
    </source>
</evidence>
<reference evidence="4 5" key="1">
    <citation type="submission" date="2019-12" db="EMBL/GenBank/DDBJ databases">
        <title>Litoreibacter badius sp. nov., a novel bacteriochlorophyll a-containing bacterium in the genus Litoreibacter.</title>
        <authorList>
            <person name="Kanamuro M."/>
            <person name="Takabe Y."/>
            <person name="Mori K."/>
            <person name="Takaichi S."/>
            <person name="Hanada S."/>
        </authorList>
    </citation>
    <scope>NUCLEOTIDE SEQUENCE [LARGE SCALE GENOMIC DNA]</scope>
    <source>
        <strain evidence="4 5">K6</strain>
    </source>
</reference>
<evidence type="ECO:0000256" key="2">
    <source>
        <dbReference type="ARBA" id="ARBA00023043"/>
    </source>
</evidence>
<accession>A0A6N6JK65</accession>
<evidence type="ECO:0000256" key="1">
    <source>
        <dbReference type="ARBA" id="ARBA00022737"/>
    </source>
</evidence>
<keyword evidence="2 3" id="KW-0040">ANK repeat</keyword>
<dbReference type="Gene3D" id="1.25.40.20">
    <property type="entry name" value="Ankyrin repeat-containing domain"/>
    <property type="match status" value="2"/>
</dbReference>
<evidence type="ECO:0000313" key="4">
    <source>
        <dbReference type="EMBL" id="GFE65819.1"/>
    </source>
</evidence>
<organism evidence="4 5">
    <name type="scientific">Litoreibacter roseus</name>
    <dbReference type="NCBI Taxonomy" id="2601869"/>
    <lineage>
        <taxon>Bacteria</taxon>
        <taxon>Pseudomonadati</taxon>
        <taxon>Pseudomonadota</taxon>
        <taxon>Alphaproteobacteria</taxon>
        <taxon>Rhodobacterales</taxon>
        <taxon>Roseobacteraceae</taxon>
        <taxon>Litoreibacter</taxon>
    </lineage>
</organism>
<proteinExistence type="predicted"/>
<dbReference type="RefSeq" id="WP_159808295.1">
    <property type="nucleotide sequence ID" value="NZ_BLJE01000003.1"/>
</dbReference>
<protein>
    <submittedName>
        <fullName evidence="4">Uncharacterized protein</fullName>
    </submittedName>
</protein>
<gene>
    <name evidence="4" type="ORF">KIN_28930</name>
</gene>
<dbReference type="SUPFAM" id="SSF48403">
    <property type="entry name" value="Ankyrin repeat"/>
    <property type="match status" value="1"/>
</dbReference>
<dbReference type="Pfam" id="PF12796">
    <property type="entry name" value="Ank_2"/>
    <property type="match status" value="1"/>
</dbReference>
<name>A0A6N6JK65_9RHOB</name>